<keyword evidence="1" id="KW-0812">Transmembrane</keyword>
<dbReference type="AlphaFoldDB" id="A0A5C6AKN5"/>
<accession>A0A5C6AKN5</accession>
<evidence type="ECO:0000256" key="1">
    <source>
        <dbReference type="SAM" id="Phobius"/>
    </source>
</evidence>
<dbReference type="RefSeq" id="WP_146577435.1">
    <property type="nucleotide sequence ID" value="NZ_SJPM01000003.1"/>
</dbReference>
<evidence type="ECO:0000313" key="3">
    <source>
        <dbReference type="Proteomes" id="UP000316213"/>
    </source>
</evidence>
<proteinExistence type="predicted"/>
<organism evidence="2 3">
    <name type="scientific">Neorhodopirellula pilleata</name>
    <dbReference type="NCBI Taxonomy" id="2714738"/>
    <lineage>
        <taxon>Bacteria</taxon>
        <taxon>Pseudomonadati</taxon>
        <taxon>Planctomycetota</taxon>
        <taxon>Planctomycetia</taxon>
        <taxon>Pirellulales</taxon>
        <taxon>Pirellulaceae</taxon>
        <taxon>Neorhodopirellula</taxon>
    </lineage>
</organism>
<dbReference type="EMBL" id="SJPM01000003">
    <property type="protein sequence ID" value="TWT98743.1"/>
    <property type="molecule type" value="Genomic_DNA"/>
</dbReference>
<keyword evidence="1" id="KW-0472">Membrane</keyword>
<reference evidence="2 3" key="1">
    <citation type="submission" date="2019-02" db="EMBL/GenBank/DDBJ databases">
        <title>Deep-cultivation of Planctomycetes and their phenomic and genomic characterization uncovers novel biology.</title>
        <authorList>
            <person name="Wiegand S."/>
            <person name="Jogler M."/>
            <person name="Boedeker C."/>
            <person name="Pinto D."/>
            <person name="Vollmers J."/>
            <person name="Rivas-Marin E."/>
            <person name="Kohn T."/>
            <person name="Peeters S.H."/>
            <person name="Heuer A."/>
            <person name="Rast P."/>
            <person name="Oberbeckmann S."/>
            <person name="Bunk B."/>
            <person name="Jeske O."/>
            <person name="Meyerdierks A."/>
            <person name="Storesund J.E."/>
            <person name="Kallscheuer N."/>
            <person name="Luecker S."/>
            <person name="Lage O.M."/>
            <person name="Pohl T."/>
            <person name="Merkel B.J."/>
            <person name="Hornburger P."/>
            <person name="Mueller R.-W."/>
            <person name="Bruemmer F."/>
            <person name="Labrenz M."/>
            <person name="Spormann A.M."/>
            <person name="Op Den Camp H."/>
            <person name="Overmann J."/>
            <person name="Amann R."/>
            <person name="Jetten M.S.M."/>
            <person name="Mascher T."/>
            <person name="Medema M.H."/>
            <person name="Devos D.P."/>
            <person name="Kaster A.-K."/>
            <person name="Ovreas L."/>
            <person name="Rohde M."/>
            <person name="Galperin M.Y."/>
            <person name="Jogler C."/>
        </authorList>
    </citation>
    <scope>NUCLEOTIDE SEQUENCE [LARGE SCALE GENOMIC DNA]</scope>
    <source>
        <strain evidence="2 3">Pla100</strain>
    </source>
</reference>
<keyword evidence="3" id="KW-1185">Reference proteome</keyword>
<name>A0A5C6AKN5_9BACT</name>
<evidence type="ECO:0000313" key="2">
    <source>
        <dbReference type="EMBL" id="TWT98743.1"/>
    </source>
</evidence>
<feature type="transmembrane region" description="Helical" evidence="1">
    <location>
        <begin position="12"/>
        <end position="36"/>
    </location>
</feature>
<comment type="caution">
    <text evidence="2">The sequence shown here is derived from an EMBL/GenBank/DDBJ whole genome shotgun (WGS) entry which is preliminary data.</text>
</comment>
<dbReference type="Proteomes" id="UP000316213">
    <property type="component" value="Unassembled WGS sequence"/>
</dbReference>
<gene>
    <name evidence="2" type="ORF">Pla100_19090</name>
</gene>
<sequence>MVMPIPTWLEYVVIGVTGLGFATFLILLGFLMNWAWEKFFKYLGRNETPNHNKDLDEPM</sequence>
<keyword evidence="1" id="KW-1133">Transmembrane helix</keyword>
<protein>
    <submittedName>
        <fullName evidence="2">Uncharacterized protein</fullName>
    </submittedName>
</protein>